<protein>
    <submittedName>
        <fullName evidence="1">Histidinol phosphatase-like PHP family hydrolase</fullName>
    </submittedName>
</protein>
<dbReference type="EMBL" id="JAUSVL010000001">
    <property type="protein sequence ID" value="MDQ0289204.1"/>
    <property type="molecule type" value="Genomic_DNA"/>
</dbReference>
<dbReference type="RefSeq" id="WP_307260558.1">
    <property type="nucleotide sequence ID" value="NZ_JAUSVL010000001.1"/>
</dbReference>
<proteinExistence type="predicted"/>
<name>A0AAE3VFE4_9BACT</name>
<dbReference type="Proteomes" id="UP001238163">
    <property type="component" value="Unassembled WGS sequence"/>
</dbReference>
<keyword evidence="1" id="KW-0378">Hydrolase</keyword>
<dbReference type="AlphaFoldDB" id="A0AAE3VFE4"/>
<dbReference type="SUPFAM" id="SSF89550">
    <property type="entry name" value="PHP domain-like"/>
    <property type="match status" value="1"/>
</dbReference>
<dbReference type="Gene3D" id="3.20.20.140">
    <property type="entry name" value="Metal-dependent hydrolases"/>
    <property type="match status" value="1"/>
</dbReference>
<organism evidence="1 2">
    <name type="scientific">Oligosphaera ethanolica</name>
    <dbReference type="NCBI Taxonomy" id="760260"/>
    <lineage>
        <taxon>Bacteria</taxon>
        <taxon>Pseudomonadati</taxon>
        <taxon>Lentisphaerota</taxon>
        <taxon>Oligosphaeria</taxon>
        <taxon>Oligosphaerales</taxon>
        <taxon>Oligosphaeraceae</taxon>
        <taxon>Oligosphaera</taxon>
    </lineage>
</organism>
<reference evidence="1" key="1">
    <citation type="submission" date="2023-07" db="EMBL/GenBank/DDBJ databases">
        <title>Genomic Encyclopedia of Type Strains, Phase IV (KMG-IV): sequencing the most valuable type-strain genomes for metagenomic binning, comparative biology and taxonomic classification.</title>
        <authorList>
            <person name="Goeker M."/>
        </authorList>
    </citation>
    <scope>NUCLEOTIDE SEQUENCE</scope>
    <source>
        <strain evidence="1">DSM 24202</strain>
    </source>
</reference>
<evidence type="ECO:0000313" key="2">
    <source>
        <dbReference type="Proteomes" id="UP001238163"/>
    </source>
</evidence>
<accession>A0AAE3VFE4</accession>
<gene>
    <name evidence="1" type="ORF">J3R75_001311</name>
</gene>
<keyword evidence="2" id="KW-1185">Reference proteome</keyword>
<dbReference type="GO" id="GO:0016787">
    <property type="term" value="F:hydrolase activity"/>
    <property type="evidence" value="ECO:0007669"/>
    <property type="project" value="UniProtKB-KW"/>
</dbReference>
<dbReference type="InterPro" id="IPR016195">
    <property type="entry name" value="Pol/histidinol_Pase-like"/>
</dbReference>
<comment type="caution">
    <text evidence="1">The sequence shown here is derived from an EMBL/GenBank/DDBJ whole genome shotgun (WGS) entry which is preliminary data.</text>
</comment>
<sequence length="269" mass="29704">MHITSDIHLHSNLSACAKPESTPAALLKACRDQGIRTIGFSDHLWDKAVPGASKWYQPQDVDHVLSIKKALASDECQELSRGLKILVGCETEFLGGKQVGISRDAASLFDFVLIPPDHFHMKNYVFPADVTDPDGIKTIMIRRFMEIMALDLATAVVHPFHAMGFTPEMPYTVQSRISDNEYCECFIAAKQARCAIELNGCAARRDETHGSGDDQFSPEYIRMMTIARECGCTFSIGSDAHSPESIIGGVHKRLERFADACGITDILQL</sequence>
<evidence type="ECO:0000313" key="1">
    <source>
        <dbReference type="EMBL" id="MDQ0289204.1"/>
    </source>
</evidence>